<dbReference type="RefSeq" id="WP_154429448.1">
    <property type="nucleotide sequence ID" value="NZ_VUNI01000006.1"/>
</dbReference>
<protein>
    <submittedName>
        <fullName evidence="1">Uncharacterized protein</fullName>
    </submittedName>
</protein>
<proteinExistence type="predicted"/>
<evidence type="ECO:0000313" key="2">
    <source>
        <dbReference type="Proteomes" id="UP000474024"/>
    </source>
</evidence>
<evidence type="ECO:0000313" key="1">
    <source>
        <dbReference type="EMBL" id="MST74482.1"/>
    </source>
</evidence>
<dbReference type="Proteomes" id="UP000474024">
    <property type="component" value="Unassembled WGS sequence"/>
</dbReference>
<gene>
    <name evidence="1" type="ORF">FYJ75_05445</name>
</gene>
<name>A0A6L5YQY2_9FIRM</name>
<comment type="caution">
    <text evidence="1">The sequence shown here is derived from an EMBL/GenBank/DDBJ whole genome shotgun (WGS) entry which is preliminary data.</text>
</comment>
<accession>A0A6L5YQY2</accession>
<organism evidence="1 2">
    <name type="scientific">Roseburia porci</name>
    <dbReference type="NCBI Taxonomy" id="2605790"/>
    <lineage>
        <taxon>Bacteria</taxon>
        <taxon>Bacillati</taxon>
        <taxon>Bacillota</taxon>
        <taxon>Clostridia</taxon>
        <taxon>Lachnospirales</taxon>
        <taxon>Lachnospiraceae</taxon>
        <taxon>Roseburia</taxon>
    </lineage>
</organism>
<reference evidence="1 2" key="1">
    <citation type="submission" date="2019-08" db="EMBL/GenBank/DDBJ databases">
        <title>In-depth cultivation of the pig gut microbiome towards novel bacterial diversity and tailored functional studies.</title>
        <authorList>
            <person name="Wylensek D."/>
            <person name="Hitch T.C.A."/>
            <person name="Clavel T."/>
        </authorList>
    </citation>
    <scope>NUCLEOTIDE SEQUENCE [LARGE SCALE GENOMIC DNA]</scope>
    <source>
        <strain evidence="1 2">MUC/MUC-530-WT-4D</strain>
    </source>
</reference>
<keyword evidence="2" id="KW-1185">Reference proteome</keyword>
<dbReference type="AlphaFoldDB" id="A0A6L5YQY2"/>
<dbReference type="EMBL" id="VUNI01000006">
    <property type="protein sequence ID" value="MST74482.1"/>
    <property type="molecule type" value="Genomic_DNA"/>
</dbReference>
<sequence>MAKALWAEKQREWKADEPFTDLRQKALDHIRKAVNTGFVEAEVKETWARSNNLAGLFWWQLRINPSYLKEELQEYTHILCMPYRVTLEDAKEALGITEEENEMNNMHYIKQKGSNGWGISENFPHIDPSTGNIHIAFDPMKWDGKIHQLILVKRRSNSHLGPALIGKMNTAFHQYVDAGEKDNGNYIIYDHGKRSGVVVPQDCYYPMLGSNSDETKQDFSDMFEALQKQIR</sequence>